<dbReference type="KEGG" id="sap:Sulac_3283"/>
<dbReference type="InterPro" id="IPR036291">
    <property type="entry name" value="NAD(P)-bd_dom_sf"/>
</dbReference>
<dbReference type="PATRIC" id="fig|679936.5.peg.3394"/>
<gene>
    <name evidence="3" type="ordered locus">Sulac_3283</name>
</gene>
<reference evidence="4" key="1">
    <citation type="submission" date="2011-12" db="EMBL/GenBank/DDBJ databases">
        <title>The complete genome of chromosome of Sulfobacillus acidophilus DSM 10332.</title>
        <authorList>
            <person name="Lucas S."/>
            <person name="Han J."/>
            <person name="Lapidus A."/>
            <person name="Bruce D."/>
            <person name="Goodwin L."/>
            <person name="Pitluck S."/>
            <person name="Peters L."/>
            <person name="Kyrpides N."/>
            <person name="Mavromatis K."/>
            <person name="Ivanova N."/>
            <person name="Mikhailova N."/>
            <person name="Chertkov O."/>
            <person name="Saunders E."/>
            <person name="Detter J.C."/>
            <person name="Tapia R."/>
            <person name="Han C."/>
            <person name="Land M."/>
            <person name="Hauser L."/>
            <person name="Markowitz V."/>
            <person name="Cheng J.-F."/>
            <person name="Hugenholtz P."/>
            <person name="Woyke T."/>
            <person name="Wu D."/>
            <person name="Pukall R."/>
            <person name="Gehrich-Schroeter G."/>
            <person name="Schneider S."/>
            <person name="Klenk H.-P."/>
            <person name="Eisen J.A."/>
        </authorList>
    </citation>
    <scope>NUCLEOTIDE SEQUENCE [LARGE SCALE GENOMIC DNA]</scope>
    <source>
        <strain evidence="4">ATCC 700253 / DSM 10332 / NAL</strain>
    </source>
</reference>
<dbReference type="PROSITE" id="PS00061">
    <property type="entry name" value="ADH_SHORT"/>
    <property type="match status" value="1"/>
</dbReference>
<evidence type="ECO:0000256" key="1">
    <source>
        <dbReference type="ARBA" id="ARBA00007637"/>
    </source>
</evidence>
<dbReference type="Gene3D" id="3.90.25.10">
    <property type="entry name" value="UDP-galactose 4-epimerase, domain 1"/>
    <property type="match status" value="1"/>
</dbReference>
<dbReference type="Pfam" id="PF01370">
    <property type="entry name" value="Epimerase"/>
    <property type="match status" value="1"/>
</dbReference>
<dbReference type="Gene3D" id="3.40.50.720">
    <property type="entry name" value="NAD(P)-binding Rossmann-like Domain"/>
    <property type="match status" value="1"/>
</dbReference>
<reference evidence="3 4" key="2">
    <citation type="journal article" date="2012" name="Stand. Genomic Sci.">
        <title>Complete genome sequence of the moderately thermophilic mineral-sulfide-oxidizing firmicute Sulfobacillus acidophilus type strain (NAL(T)).</title>
        <authorList>
            <person name="Anderson I."/>
            <person name="Chertkov O."/>
            <person name="Chen A."/>
            <person name="Saunders E."/>
            <person name="Lapidus A."/>
            <person name="Nolan M."/>
            <person name="Lucas S."/>
            <person name="Hammon N."/>
            <person name="Deshpande S."/>
            <person name="Cheng J.F."/>
            <person name="Han C."/>
            <person name="Tapia R."/>
            <person name="Goodwin L.A."/>
            <person name="Pitluck S."/>
            <person name="Liolios K."/>
            <person name="Pagani I."/>
            <person name="Ivanova N."/>
            <person name="Mikhailova N."/>
            <person name="Pati A."/>
            <person name="Palaniappan K."/>
            <person name="Land M."/>
            <person name="Pan C."/>
            <person name="Rohde M."/>
            <person name="Pukall R."/>
            <person name="Goker M."/>
            <person name="Detter J.C."/>
            <person name="Woyke T."/>
            <person name="Bristow J."/>
            <person name="Eisen J.A."/>
            <person name="Markowitz V."/>
            <person name="Hugenholtz P."/>
            <person name="Kyrpides N.C."/>
            <person name="Klenk H.P."/>
            <person name="Mavromatis K."/>
        </authorList>
    </citation>
    <scope>NUCLEOTIDE SEQUENCE [LARGE SCALE GENOMIC DNA]</scope>
    <source>
        <strain evidence="4">ATCC 700253 / DSM 10332 / NAL</strain>
    </source>
</reference>
<dbReference type="PANTHER" id="PTHR43000">
    <property type="entry name" value="DTDP-D-GLUCOSE 4,6-DEHYDRATASE-RELATED"/>
    <property type="match status" value="1"/>
</dbReference>
<organism evidence="3 4">
    <name type="scientific">Sulfobacillus acidophilus (strain ATCC 700253 / DSM 10332 / NAL)</name>
    <dbReference type="NCBI Taxonomy" id="679936"/>
    <lineage>
        <taxon>Bacteria</taxon>
        <taxon>Bacillati</taxon>
        <taxon>Bacillota</taxon>
        <taxon>Clostridia</taxon>
        <taxon>Eubacteriales</taxon>
        <taxon>Clostridiales Family XVII. Incertae Sedis</taxon>
        <taxon>Sulfobacillus</taxon>
    </lineage>
</organism>
<evidence type="ECO:0000259" key="2">
    <source>
        <dbReference type="Pfam" id="PF01370"/>
    </source>
</evidence>
<evidence type="ECO:0000313" key="4">
    <source>
        <dbReference type="Proteomes" id="UP000005439"/>
    </source>
</evidence>
<dbReference type="EMBL" id="CP003179">
    <property type="protein sequence ID" value="AEW06729.1"/>
    <property type="molecule type" value="Genomic_DNA"/>
</dbReference>
<evidence type="ECO:0000313" key="3">
    <source>
        <dbReference type="EMBL" id="AEW06729.1"/>
    </source>
</evidence>
<name>G8TT29_SULAD</name>
<dbReference type="HOGENOM" id="CLU_007383_1_7_9"/>
<dbReference type="STRING" id="679936.Sulac_3283"/>
<dbReference type="Proteomes" id="UP000005439">
    <property type="component" value="Chromosome"/>
</dbReference>
<dbReference type="SUPFAM" id="SSF51735">
    <property type="entry name" value="NAD(P)-binding Rossmann-fold domains"/>
    <property type="match status" value="1"/>
</dbReference>
<keyword evidence="4" id="KW-1185">Reference proteome</keyword>
<comment type="similarity">
    <text evidence="1">Belongs to the NAD(P)-dependent epimerase/dehydratase family.</text>
</comment>
<feature type="domain" description="NAD-dependent epimerase/dehydratase" evidence="2">
    <location>
        <begin position="3"/>
        <end position="225"/>
    </location>
</feature>
<sequence length="297" mass="33153">MRILMTGADGFVGQHLKLVLRDRGHHIIEWCGPAAANCPVNLLNPSEVAQALEPVIPEVIIHLAAQSSVKHSWTHPQSTFAVNVLGTLNLWEAIRGLPIQHFIYISSSEVYGSYGSQPLSEEMPMRPKNPYGISKAAVEQLLTQLQGASGQSPRLTIFRPFNHIGPGQSPAFAIPSFVHQIRNPATKIIRVGDLSVIRDFLDVRDVVSAYSWAIESPTISGVYNLCSGVGRSLQEILHDLVRLSNRRDLVVEQDVQRYRPQEVPVLIGDPRRFERISGWRPRIPWEKTLQDILTSVN</sequence>
<dbReference type="InterPro" id="IPR020904">
    <property type="entry name" value="Sc_DH/Rdtase_CS"/>
</dbReference>
<dbReference type="AlphaFoldDB" id="G8TT29"/>
<protein>
    <submittedName>
        <fullName evidence="3">NAD-dependent epimerase/dehydratase</fullName>
    </submittedName>
</protein>
<proteinExistence type="inferred from homology"/>
<accession>G8TT29</accession>
<dbReference type="InterPro" id="IPR001509">
    <property type="entry name" value="Epimerase_deHydtase"/>
</dbReference>